<feature type="region of interest" description="Disordered" evidence="1">
    <location>
        <begin position="19"/>
        <end position="38"/>
    </location>
</feature>
<reference evidence="2" key="1">
    <citation type="submission" date="2021-09" db="EMBL/GenBank/DDBJ databases">
        <authorList>
            <person name="Martin H S."/>
        </authorList>
    </citation>
    <scope>NUCLEOTIDE SEQUENCE</scope>
</reference>
<dbReference type="Proteomes" id="UP000789524">
    <property type="component" value="Unassembled WGS sequence"/>
</dbReference>
<organism evidence="2 3">
    <name type="scientific">Danaus chrysippus</name>
    <name type="common">African queen</name>
    <dbReference type="NCBI Taxonomy" id="151541"/>
    <lineage>
        <taxon>Eukaryota</taxon>
        <taxon>Metazoa</taxon>
        <taxon>Ecdysozoa</taxon>
        <taxon>Arthropoda</taxon>
        <taxon>Hexapoda</taxon>
        <taxon>Insecta</taxon>
        <taxon>Pterygota</taxon>
        <taxon>Neoptera</taxon>
        <taxon>Endopterygota</taxon>
        <taxon>Lepidoptera</taxon>
        <taxon>Glossata</taxon>
        <taxon>Ditrysia</taxon>
        <taxon>Papilionoidea</taxon>
        <taxon>Nymphalidae</taxon>
        <taxon>Danainae</taxon>
        <taxon>Danaini</taxon>
        <taxon>Danaina</taxon>
        <taxon>Danaus</taxon>
        <taxon>Anosia</taxon>
    </lineage>
</organism>
<keyword evidence="3" id="KW-1185">Reference proteome</keyword>
<proteinExistence type="predicted"/>
<dbReference type="EMBL" id="CAKASE010000048">
    <property type="protein sequence ID" value="CAG9562828.1"/>
    <property type="molecule type" value="Genomic_DNA"/>
</dbReference>
<accession>A0A8J2QPJ7</accession>
<protein>
    <submittedName>
        <fullName evidence="2">(African queen) hypothetical protein</fullName>
    </submittedName>
</protein>
<name>A0A8J2QPJ7_9NEOP</name>
<evidence type="ECO:0000256" key="1">
    <source>
        <dbReference type="SAM" id="MobiDB-lite"/>
    </source>
</evidence>
<evidence type="ECO:0000313" key="3">
    <source>
        <dbReference type="Proteomes" id="UP000789524"/>
    </source>
</evidence>
<evidence type="ECO:0000313" key="2">
    <source>
        <dbReference type="EMBL" id="CAG9562828.1"/>
    </source>
</evidence>
<sequence>MLQKIEYWQPFIEKNTQYRQEENLTSRDGGAAKRRSRSNLQKFGNQKFGGIGILTEEVVFHLLCNLLPESYDRSRTRKKTGHSWK</sequence>
<gene>
    <name evidence="2" type="ORF">DCHRY22_LOCUS4101</name>
</gene>
<comment type="caution">
    <text evidence="2">The sequence shown here is derived from an EMBL/GenBank/DDBJ whole genome shotgun (WGS) entry which is preliminary data.</text>
</comment>
<dbReference type="AlphaFoldDB" id="A0A8J2QPJ7"/>